<comment type="subunit">
    <text evidence="3">Interacts with NELFB, NOL12 and PRNP.</text>
</comment>
<reference evidence="10" key="1">
    <citation type="submission" date="2025-08" db="UniProtKB">
        <authorList>
            <consortium name="RefSeq"/>
        </authorList>
    </citation>
    <scope>IDENTIFICATION</scope>
    <source>
        <tissue evidence="10">Leukocyte</tissue>
    </source>
</reference>
<keyword evidence="10" id="KW-0503">Monooxygenase</keyword>
<organism evidence="10">
    <name type="scientific">Castor canadensis</name>
    <name type="common">American beaver</name>
    <dbReference type="NCBI Taxonomy" id="51338"/>
    <lineage>
        <taxon>Eukaryota</taxon>
        <taxon>Metazoa</taxon>
        <taxon>Chordata</taxon>
        <taxon>Craniata</taxon>
        <taxon>Vertebrata</taxon>
        <taxon>Euteleostomi</taxon>
        <taxon>Mammalia</taxon>
        <taxon>Eutheria</taxon>
        <taxon>Euarchontoglires</taxon>
        <taxon>Glires</taxon>
        <taxon>Rodentia</taxon>
        <taxon>Castorimorpha</taxon>
        <taxon>Castoridae</taxon>
        <taxon>Castor</taxon>
    </lineage>
</organism>
<dbReference type="KEGG" id="ccan:109678055"/>
<evidence type="ECO:0000256" key="9">
    <source>
        <dbReference type="SAM" id="MobiDB-lite"/>
    </source>
</evidence>
<proteinExistence type="inferred from homology"/>
<evidence type="ECO:0000256" key="5">
    <source>
        <dbReference type="ARBA" id="ARBA00022490"/>
    </source>
</evidence>
<protein>
    <recommendedName>
        <fullName evidence="4">Putative monooxygenase p33MONOX</fullName>
    </recommendedName>
</protein>
<dbReference type="Pfam" id="PF15302">
    <property type="entry name" value="P33MONOX"/>
    <property type="match status" value="1"/>
</dbReference>
<accession>A0A8B7TQU6</accession>
<feature type="compositionally biased region" description="Basic and acidic residues" evidence="9">
    <location>
        <begin position="1"/>
        <end position="13"/>
    </location>
</feature>
<comment type="subcellular location">
    <subcellularLocation>
        <location evidence="1">Cytoplasm</location>
    </subcellularLocation>
</comment>
<dbReference type="GO" id="GO:0004497">
    <property type="term" value="F:monooxygenase activity"/>
    <property type="evidence" value="ECO:0007669"/>
    <property type="project" value="UniProtKB-KW"/>
</dbReference>
<sequence length="189" mass="20744">MDPGSGDKDRNLSDKWSFFGPRPLPKSDSRDFNIQAYKGAQKPTPVDLICALASRMAADPATFRPPKIDVPVIEWKEQPLRNGNPKLWDLNMLTIIGFKNAFYQRDSYLGSDISMAIPGHSPMLDPCTVGSPPLKVIPDLPFTGIPALKLCQPSALNQIDTMSGYPTLSHTTRSMTTRNPTPKSCKTAA</sequence>
<keyword evidence="7" id="KW-0560">Oxidoreductase</keyword>
<dbReference type="OrthoDB" id="8935954at2759"/>
<comment type="similarity">
    <text evidence="2">Belongs to the P33MONOX family.</text>
</comment>
<keyword evidence="6" id="KW-0521">NADP</keyword>
<feature type="region of interest" description="Disordered" evidence="9">
    <location>
        <begin position="167"/>
        <end position="189"/>
    </location>
</feature>
<dbReference type="AlphaFoldDB" id="A0A8B7TQU6"/>
<evidence type="ECO:0000256" key="3">
    <source>
        <dbReference type="ARBA" id="ARBA00011791"/>
    </source>
</evidence>
<evidence type="ECO:0000256" key="1">
    <source>
        <dbReference type="ARBA" id="ARBA00004496"/>
    </source>
</evidence>
<evidence type="ECO:0000256" key="8">
    <source>
        <dbReference type="ARBA" id="ARBA00025240"/>
    </source>
</evidence>
<dbReference type="InterPro" id="IPR026759">
    <property type="entry name" value="P33MONOX"/>
</dbReference>
<dbReference type="PANTHER" id="PTHR28342">
    <property type="entry name" value="MONOOXYGENASE P33MONOX-RELATED"/>
    <property type="match status" value="1"/>
</dbReference>
<evidence type="ECO:0000256" key="2">
    <source>
        <dbReference type="ARBA" id="ARBA00008758"/>
    </source>
</evidence>
<evidence type="ECO:0000313" key="10">
    <source>
        <dbReference type="RefSeq" id="XP_020009356.1"/>
    </source>
</evidence>
<dbReference type="RefSeq" id="XP_020009356.1">
    <property type="nucleotide sequence ID" value="XM_020153767.1"/>
</dbReference>
<evidence type="ECO:0000256" key="6">
    <source>
        <dbReference type="ARBA" id="ARBA00022857"/>
    </source>
</evidence>
<gene>
    <name evidence="10" type="primary">LOC109678055</name>
</gene>
<keyword evidence="5" id="KW-0963">Cytoplasm</keyword>
<evidence type="ECO:0000256" key="7">
    <source>
        <dbReference type="ARBA" id="ARBA00023002"/>
    </source>
</evidence>
<evidence type="ECO:0000256" key="4">
    <source>
        <dbReference type="ARBA" id="ARBA00016432"/>
    </source>
</evidence>
<comment type="function">
    <text evidence="8">Potential NADPH-dependent oxidoreductase. May be involved in the regulation of neuronal survival, differentiation and axonal outgrowth.</text>
</comment>
<dbReference type="PANTHER" id="PTHR28342:SF1">
    <property type="entry name" value="MONOOXYGENASE P33MONOX-RELATED"/>
    <property type="match status" value="1"/>
</dbReference>
<feature type="region of interest" description="Disordered" evidence="9">
    <location>
        <begin position="1"/>
        <end position="30"/>
    </location>
</feature>
<dbReference type="GO" id="GO:0005737">
    <property type="term" value="C:cytoplasm"/>
    <property type="evidence" value="ECO:0007669"/>
    <property type="project" value="UniProtKB-SubCell"/>
</dbReference>
<name>A0A8B7TQU6_CASCN</name>